<evidence type="ECO:0000259" key="1">
    <source>
        <dbReference type="Pfam" id="PF00535"/>
    </source>
</evidence>
<dbReference type="CDD" id="cd00761">
    <property type="entry name" value="Glyco_tranf_GTA_type"/>
    <property type="match status" value="1"/>
</dbReference>
<dbReference type="SUPFAM" id="SSF53448">
    <property type="entry name" value="Nucleotide-diphospho-sugar transferases"/>
    <property type="match status" value="1"/>
</dbReference>
<reference evidence="2" key="1">
    <citation type="submission" date="2024-05" db="EMBL/GenBank/DDBJ databases">
        <title>Herbiconiux sp. A18JL235.</title>
        <authorList>
            <person name="Zhang G."/>
        </authorList>
    </citation>
    <scope>NUCLEOTIDE SEQUENCE</scope>
    <source>
        <strain evidence="2">A18JL235</strain>
    </source>
</reference>
<gene>
    <name evidence="2" type="ORF">ABFY20_15450</name>
</gene>
<dbReference type="InterPro" id="IPR050834">
    <property type="entry name" value="Glycosyltransf_2"/>
</dbReference>
<name>A0AB39BE00_9MICO</name>
<sequence length="262" mass="28569">MSVVIPVKDDAERLRVCLDALGRQSVAPLEVVVVDNASTDDSAQVARAAGARVVREDRPGIPAAASAGYDAATGEVIARLDADSIPNADWVRAVAVSMARRPWLGAITGGARFSGGPRLLRRAGAALYLGAYQWALLLALGHPALFGSNLAMRRESWEAVRFAVHRSDTEVHDDLDLSFHLGGRFAVAFVPGIAVQISHRPLTDASSMRRRFARGFHTVFVHWPAELPWHRWRTVLARRRATRTERSTPVAESVLDTPRTAD</sequence>
<dbReference type="PANTHER" id="PTHR43685">
    <property type="entry name" value="GLYCOSYLTRANSFERASE"/>
    <property type="match status" value="1"/>
</dbReference>
<dbReference type="InterPro" id="IPR001173">
    <property type="entry name" value="Glyco_trans_2-like"/>
</dbReference>
<dbReference type="EMBL" id="CP162511">
    <property type="protein sequence ID" value="XDI04720.1"/>
    <property type="molecule type" value="Genomic_DNA"/>
</dbReference>
<dbReference type="Gene3D" id="3.90.550.10">
    <property type="entry name" value="Spore Coat Polysaccharide Biosynthesis Protein SpsA, Chain A"/>
    <property type="match status" value="1"/>
</dbReference>
<feature type="domain" description="Glycosyltransferase 2-like" evidence="1">
    <location>
        <begin position="2"/>
        <end position="155"/>
    </location>
</feature>
<dbReference type="RefSeq" id="WP_368497127.1">
    <property type="nucleotide sequence ID" value="NZ_CP162511.1"/>
</dbReference>
<organism evidence="2">
    <name type="scientific">Herbiconiux sp. A18JL235</name>
    <dbReference type="NCBI Taxonomy" id="3152363"/>
    <lineage>
        <taxon>Bacteria</taxon>
        <taxon>Bacillati</taxon>
        <taxon>Actinomycetota</taxon>
        <taxon>Actinomycetes</taxon>
        <taxon>Micrococcales</taxon>
        <taxon>Microbacteriaceae</taxon>
        <taxon>Herbiconiux</taxon>
    </lineage>
</organism>
<dbReference type="AlphaFoldDB" id="A0AB39BE00"/>
<accession>A0AB39BE00</accession>
<dbReference type="Pfam" id="PF00535">
    <property type="entry name" value="Glycos_transf_2"/>
    <property type="match status" value="1"/>
</dbReference>
<dbReference type="InterPro" id="IPR029044">
    <property type="entry name" value="Nucleotide-diphossugar_trans"/>
</dbReference>
<protein>
    <submittedName>
        <fullName evidence="2">Glycosyltransferase family 2 protein</fullName>
    </submittedName>
</protein>
<dbReference type="PANTHER" id="PTHR43685:SF14">
    <property type="entry name" value="GLYCOSYLTRANSFERASE 2-LIKE DOMAIN-CONTAINING PROTEIN"/>
    <property type="match status" value="1"/>
</dbReference>
<proteinExistence type="predicted"/>
<evidence type="ECO:0000313" key="2">
    <source>
        <dbReference type="EMBL" id="XDI04720.1"/>
    </source>
</evidence>